<dbReference type="InterPro" id="IPR038492">
    <property type="entry name" value="GBBH-like_N_sf"/>
</dbReference>
<dbReference type="AlphaFoldDB" id="A0AAN4ZGT1"/>
<protein>
    <recommendedName>
        <fullName evidence="3">Gamma-butyrobetaine hydroxylase-like N-terminal domain-containing protein</fullName>
    </recommendedName>
</protein>
<dbReference type="InterPro" id="IPR010376">
    <property type="entry name" value="GBBH-like_N"/>
</dbReference>
<evidence type="ECO:0000313" key="4">
    <source>
        <dbReference type="EMBL" id="GMR37405.1"/>
    </source>
</evidence>
<keyword evidence="1" id="KW-0479">Metal-binding</keyword>
<evidence type="ECO:0000256" key="1">
    <source>
        <dbReference type="ARBA" id="ARBA00022723"/>
    </source>
</evidence>
<dbReference type="Gene3D" id="3.30.2020.30">
    <property type="match status" value="1"/>
</dbReference>
<evidence type="ECO:0000259" key="3">
    <source>
        <dbReference type="Pfam" id="PF06155"/>
    </source>
</evidence>
<evidence type="ECO:0000313" key="5">
    <source>
        <dbReference type="Proteomes" id="UP001328107"/>
    </source>
</evidence>
<evidence type="ECO:0000256" key="2">
    <source>
        <dbReference type="ARBA" id="ARBA00023004"/>
    </source>
</evidence>
<sequence length="173" mass="19860">MLSRISSRSNRLFSSISSVSHSKDRSDCLSINLRNGSAVTNVKVPLVWLRDHCRSTTAYNHTTNQRKSKMLNLLDEARISDRDAVKYDENKLTIKWRDGHESMFDSDLLIQMIVKTEKKRAQDLYHLWNGSSIEALPTVKKSAFSFPEFSRKFVQFGFVSVEGIEQTPEATEK</sequence>
<organism evidence="4 5">
    <name type="scientific">Pristionchus mayeri</name>
    <dbReference type="NCBI Taxonomy" id="1317129"/>
    <lineage>
        <taxon>Eukaryota</taxon>
        <taxon>Metazoa</taxon>
        <taxon>Ecdysozoa</taxon>
        <taxon>Nematoda</taxon>
        <taxon>Chromadorea</taxon>
        <taxon>Rhabditida</taxon>
        <taxon>Rhabditina</taxon>
        <taxon>Diplogasteromorpha</taxon>
        <taxon>Diplogasteroidea</taxon>
        <taxon>Neodiplogasteridae</taxon>
        <taxon>Pristionchus</taxon>
    </lineage>
</organism>
<dbReference type="Proteomes" id="UP001328107">
    <property type="component" value="Unassembled WGS sequence"/>
</dbReference>
<name>A0AAN4ZGT1_9BILA</name>
<accession>A0AAN4ZGT1</accession>
<gene>
    <name evidence="4" type="ORF">PMAYCL1PPCAC_07600</name>
</gene>
<dbReference type="EMBL" id="BTRK01000002">
    <property type="protein sequence ID" value="GMR37405.1"/>
    <property type="molecule type" value="Genomic_DNA"/>
</dbReference>
<keyword evidence="2" id="KW-0408">Iron</keyword>
<feature type="domain" description="Gamma-butyrobetaine hydroxylase-like N-terminal" evidence="3">
    <location>
        <begin position="25"/>
        <end position="108"/>
    </location>
</feature>
<dbReference type="Pfam" id="PF06155">
    <property type="entry name" value="GBBH-like_N"/>
    <property type="match status" value="1"/>
</dbReference>
<reference evidence="5" key="1">
    <citation type="submission" date="2022-10" db="EMBL/GenBank/DDBJ databases">
        <title>Genome assembly of Pristionchus species.</title>
        <authorList>
            <person name="Yoshida K."/>
            <person name="Sommer R.J."/>
        </authorList>
    </citation>
    <scope>NUCLEOTIDE SEQUENCE [LARGE SCALE GENOMIC DNA]</scope>
    <source>
        <strain evidence="5">RS5460</strain>
    </source>
</reference>
<comment type="caution">
    <text evidence="4">The sequence shown here is derived from an EMBL/GenBank/DDBJ whole genome shotgun (WGS) entry which is preliminary data.</text>
</comment>
<keyword evidence="5" id="KW-1185">Reference proteome</keyword>
<dbReference type="GO" id="GO:0046872">
    <property type="term" value="F:metal ion binding"/>
    <property type="evidence" value="ECO:0007669"/>
    <property type="project" value="UniProtKB-KW"/>
</dbReference>
<proteinExistence type="predicted"/>